<reference evidence="1" key="1">
    <citation type="submission" date="2017-05" db="UniProtKB">
        <authorList>
            <consortium name="EnsemblMetazoa"/>
        </authorList>
    </citation>
    <scope>IDENTIFICATION</scope>
</reference>
<protein>
    <submittedName>
        <fullName evidence="1">Uncharacterized protein</fullName>
    </submittedName>
</protein>
<dbReference type="InParanoid" id="A0A1X7UAG6"/>
<organism evidence="1">
    <name type="scientific">Amphimedon queenslandica</name>
    <name type="common">Sponge</name>
    <dbReference type="NCBI Taxonomy" id="400682"/>
    <lineage>
        <taxon>Eukaryota</taxon>
        <taxon>Metazoa</taxon>
        <taxon>Porifera</taxon>
        <taxon>Demospongiae</taxon>
        <taxon>Heteroscleromorpha</taxon>
        <taxon>Haplosclerida</taxon>
        <taxon>Niphatidae</taxon>
        <taxon>Amphimedon</taxon>
    </lineage>
</organism>
<sequence length="116" mass="13394">MEISHQNDLSIHSFNAEKLKIQYSATEMLLMACIFPFLVEVKVPEDDLKHNCFLILLKILRLALTSFVSSDIAAYLRVLIAEHHVAFTTIYIQMKPLYQSNTICSITQIRFLHMAH</sequence>
<accession>A0A1X7UAG6</accession>
<name>A0A1X7UAG6_AMPQE</name>
<dbReference type="EnsemblMetazoa" id="Aqu2.1.24750_001">
    <property type="protein sequence ID" value="Aqu2.1.24750_001"/>
    <property type="gene ID" value="Aqu2.1.24750"/>
</dbReference>
<proteinExistence type="predicted"/>
<dbReference type="AlphaFoldDB" id="A0A1X7UAG6"/>
<evidence type="ECO:0000313" key="1">
    <source>
        <dbReference type="EnsemblMetazoa" id="Aqu2.1.24750_001"/>
    </source>
</evidence>